<dbReference type="AlphaFoldDB" id="A0A0N5ALK6"/>
<dbReference type="InterPro" id="IPR042178">
    <property type="entry name" value="Serpin_sf_1"/>
</dbReference>
<dbReference type="Gene3D" id="3.30.497.10">
    <property type="entry name" value="Antithrombin, subunit I, domain 2"/>
    <property type="match status" value="1"/>
</dbReference>
<evidence type="ECO:0000313" key="5">
    <source>
        <dbReference type="WBParaSite" id="SMUV_0000542701-mRNA-1"/>
    </source>
</evidence>
<dbReference type="PROSITE" id="PS00284">
    <property type="entry name" value="SERPIN"/>
    <property type="match status" value="1"/>
</dbReference>
<dbReference type="CDD" id="cd00172">
    <property type="entry name" value="serpin"/>
    <property type="match status" value="1"/>
</dbReference>
<keyword evidence="4" id="KW-1185">Reference proteome</keyword>
<evidence type="ECO:0000256" key="2">
    <source>
        <dbReference type="RuleBase" id="RU000411"/>
    </source>
</evidence>
<dbReference type="SUPFAM" id="SSF56574">
    <property type="entry name" value="Serpins"/>
    <property type="match status" value="1"/>
</dbReference>
<dbReference type="Gene3D" id="2.30.39.10">
    <property type="entry name" value="Alpha-1-antitrypsin, domain 1"/>
    <property type="match status" value="1"/>
</dbReference>
<dbReference type="STRING" id="451379.A0A0N5ALK6"/>
<dbReference type="InterPro" id="IPR023796">
    <property type="entry name" value="Serpin_dom"/>
</dbReference>
<evidence type="ECO:0000313" key="4">
    <source>
        <dbReference type="Proteomes" id="UP000046393"/>
    </source>
</evidence>
<evidence type="ECO:0000256" key="1">
    <source>
        <dbReference type="ARBA" id="ARBA00009500"/>
    </source>
</evidence>
<dbReference type="InterPro" id="IPR036186">
    <property type="entry name" value="Serpin_sf"/>
</dbReference>
<organism evidence="4 5">
    <name type="scientific">Syphacia muris</name>
    <dbReference type="NCBI Taxonomy" id="451379"/>
    <lineage>
        <taxon>Eukaryota</taxon>
        <taxon>Metazoa</taxon>
        <taxon>Ecdysozoa</taxon>
        <taxon>Nematoda</taxon>
        <taxon>Chromadorea</taxon>
        <taxon>Rhabditida</taxon>
        <taxon>Spirurina</taxon>
        <taxon>Oxyuridomorpha</taxon>
        <taxon>Oxyuroidea</taxon>
        <taxon>Oxyuridae</taxon>
        <taxon>Syphacia</taxon>
    </lineage>
</organism>
<proteinExistence type="inferred from homology"/>
<dbReference type="GO" id="GO:0005615">
    <property type="term" value="C:extracellular space"/>
    <property type="evidence" value="ECO:0007669"/>
    <property type="project" value="InterPro"/>
</dbReference>
<dbReference type="InterPro" id="IPR023795">
    <property type="entry name" value="Serpin_CS"/>
</dbReference>
<dbReference type="InterPro" id="IPR042185">
    <property type="entry name" value="Serpin_sf_2"/>
</dbReference>
<dbReference type="PANTHER" id="PTHR11461:SF211">
    <property type="entry name" value="GH10112P-RELATED"/>
    <property type="match status" value="1"/>
</dbReference>
<accession>A0A0N5ALK6</accession>
<evidence type="ECO:0000259" key="3">
    <source>
        <dbReference type="SMART" id="SM00093"/>
    </source>
</evidence>
<dbReference type="PANTHER" id="PTHR11461">
    <property type="entry name" value="SERINE PROTEASE INHIBITOR, SERPIN"/>
    <property type="match status" value="1"/>
</dbReference>
<dbReference type="InterPro" id="IPR000215">
    <property type="entry name" value="Serpin_fam"/>
</dbReference>
<name>A0A0N5ALK6_9BILA</name>
<comment type="similarity">
    <text evidence="1 2">Belongs to the serpin family.</text>
</comment>
<dbReference type="SMART" id="SM00093">
    <property type="entry name" value="SERPIN"/>
    <property type="match status" value="1"/>
</dbReference>
<reference evidence="5" key="1">
    <citation type="submission" date="2017-02" db="UniProtKB">
        <authorList>
            <consortium name="WormBaseParasite"/>
        </authorList>
    </citation>
    <scope>IDENTIFICATION</scope>
</reference>
<protein>
    <submittedName>
        <fullName evidence="5">SERPIN domain-containing protein</fullName>
    </submittedName>
</protein>
<dbReference type="Proteomes" id="UP000046393">
    <property type="component" value="Unplaced"/>
</dbReference>
<dbReference type="Pfam" id="PF00079">
    <property type="entry name" value="Serpin"/>
    <property type="match status" value="1"/>
</dbReference>
<feature type="domain" description="Serpin" evidence="3">
    <location>
        <begin position="15"/>
        <end position="325"/>
    </location>
</feature>
<sequence length="344" mass="39157">MRLSFLYKKAIKICQNTIPVLVNAQHLQLIAELISDYTEYVFKDYILNYVNNLLISSNGDDFELYAINGVYPIVESLSCLDDEANPTDETLPTTVFPLPSTYEDFDSVINYWIMLNTNGTIDDAVPPETLSDLSSPIVSAIYFKGNWKVGFPASATSKEKFNGLTKEVEMMKGSGNFEYYGDKKLQVVVLPYKGENLKMVLMVPDVDVKFEDWLRSLNTKLIERYIGKVKLTHLKLEMPKILLEYSVDLRSSLDSMRLYNVFHYNSVIKGGCTKGKKIDYVFHTAYIEVDESGGKQKPFKASNAKKTAPKKFVVDRPFIFLILRTVYVQCQKLEVLAQKMLSVA</sequence>
<dbReference type="GO" id="GO:0004867">
    <property type="term" value="F:serine-type endopeptidase inhibitor activity"/>
    <property type="evidence" value="ECO:0007669"/>
    <property type="project" value="InterPro"/>
</dbReference>
<dbReference type="WBParaSite" id="SMUV_0000542701-mRNA-1">
    <property type="protein sequence ID" value="SMUV_0000542701-mRNA-1"/>
    <property type="gene ID" value="SMUV_0000542701"/>
</dbReference>